<evidence type="ECO:0000256" key="1">
    <source>
        <dbReference type="ARBA" id="ARBA00022857"/>
    </source>
</evidence>
<comment type="caution">
    <text evidence="4">The sequence shown here is derived from an EMBL/GenBank/DDBJ whole genome shotgun (WGS) entry which is preliminary data.</text>
</comment>
<organism evidence="4 5">
    <name type="scientific">Pseudomonas syringae pv. actinidiae ICMP 18807</name>
    <dbReference type="NCBI Taxonomy" id="1194404"/>
    <lineage>
        <taxon>Bacteria</taxon>
        <taxon>Pseudomonadati</taxon>
        <taxon>Pseudomonadota</taxon>
        <taxon>Gammaproteobacteria</taxon>
        <taxon>Pseudomonadales</taxon>
        <taxon>Pseudomonadaceae</taxon>
        <taxon>Pseudomonas</taxon>
        <taxon>Pseudomonas syringae</taxon>
    </lineage>
</organism>
<dbReference type="GO" id="GO:0070402">
    <property type="term" value="F:NADPH binding"/>
    <property type="evidence" value="ECO:0007669"/>
    <property type="project" value="TreeGrafter"/>
</dbReference>
<dbReference type="Proteomes" id="UP000015729">
    <property type="component" value="Unassembled WGS sequence"/>
</dbReference>
<keyword evidence="1" id="KW-0521">NADP</keyword>
<dbReference type="Gene3D" id="3.90.180.10">
    <property type="entry name" value="Medium-chain alcohol dehydrogenases, catalytic domain"/>
    <property type="match status" value="1"/>
</dbReference>
<evidence type="ECO:0000259" key="3">
    <source>
        <dbReference type="Pfam" id="PF08240"/>
    </source>
</evidence>
<dbReference type="Pfam" id="PF08240">
    <property type="entry name" value="ADH_N"/>
    <property type="match status" value="1"/>
</dbReference>
<dbReference type="PANTHER" id="PTHR48106">
    <property type="entry name" value="QUINONE OXIDOREDUCTASE PIG3-RELATED"/>
    <property type="match status" value="1"/>
</dbReference>
<sequence length="69" mass="7121">MKALQGVEGHVEWVEEPSPALDVGQVRIKVAAAGLNRADLLQRAGMYPPPPGVTATLGLECSGVIAEVG</sequence>
<accession>S6UPI3</accession>
<reference evidence="4 5" key="1">
    <citation type="journal article" date="2013" name="PLoS Pathog.">
        <title>Genomic analysis of the Kiwifruit pathogen Pseudomonas syringae pv. actinidiae provides insight into the origins of an emergent plant disease.</title>
        <authorList>
            <person name="McCann H.C."/>
            <person name="Rikkerink E.H."/>
            <person name="Bertels F."/>
            <person name="Fiers M."/>
            <person name="Lu A."/>
            <person name="Rees-George J."/>
            <person name="Andersen M.T."/>
            <person name="Gleave A.P."/>
            <person name="Haubold B."/>
            <person name="Wohlers M.W."/>
            <person name="Guttman D.S."/>
            <person name="Wang P.W."/>
            <person name="Straub C."/>
            <person name="Vanneste J.L."/>
            <person name="Rainey P.B."/>
            <person name="Templeton M.D."/>
        </authorList>
    </citation>
    <scope>NUCLEOTIDE SEQUENCE [LARGE SCALE GENOMIC DNA]</scope>
    <source>
        <strain evidence="4 5">ICMP 18807</strain>
    </source>
</reference>
<feature type="non-terminal residue" evidence="4">
    <location>
        <position position="69"/>
    </location>
</feature>
<dbReference type="InterPro" id="IPR011032">
    <property type="entry name" value="GroES-like_sf"/>
</dbReference>
<evidence type="ECO:0000313" key="5">
    <source>
        <dbReference type="Proteomes" id="UP000015729"/>
    </source>
</evidence>
<dbReference type="SUPFAM" id="SSF50129">
    <property type="entry name" value="GroES-like"/>
    <property type="match status" value="1"/>
</dbReference>
<dbReference type="AlphaFoldDB" id="S6UPI3"/>
<evidence type="ECO:0000313" key="4">
    <source>
        <dbReference type="EMBL" id="EPN43716.1"/>
    </source>
</evidence>
<keyword evidence="2" id="KW-0560">Oxidoreductase</keyword>
<evidence type="ECO:0000256" key="2">
    <source>
        <dbReference type="ARBA" id="ARBA00023002"/>
    </source>
</evidence>
<protein>
    <submittedName>
        <fullName evidence="4">Oxidoreductase zinc-binding protein</fullName>
    </submittedName>
</protein>
<dbReference type="InterPro" id="IPR013154">
    <property type="entry name" value="ADH-like_N"/>
</dbReference>
<feature type="domain" description="Alcohol dehydrogenase-like N-terminal" evidence="3">
    <location>
        <begin position="24"/>
        <end position="69"/>
    </location>
</feature>
<name>S6UPI3_PSESF</name>
<dbReference type="EMBL" id="AOKG01001838">
    <property type="protein sequence ID" value="EPN43716.1"/>
    <property type="molecule type" value="Genomic_DNA"/>
</dbReference>
<dbReference type="PANTHER" id="PTHR48106:SF8">
    <property type="entry name" value="OS02G0805600 PROTEIN"/>
    <property type="match status" value="1"/>
</dbReference>
<gene>
    <name evidence="4" type="ORF">A244_26995</name>
</gene>
<dbReference type="GO" id="GO:0016651">
    <property type="term" value="F:oxidoreductase activity, acting on NAD(P)H"/>
    <property type="evidence" value="ECO:0007669"/>
    <property type="project" value="TreeGrafter"/>
</dbReference>
<proteinExistence type="predicted"/>